<evidence type="ECO:0000313" key="2">
    <source>
        <dbReference type="EMBL" id="KAG2548371.1"/>
    </source>
</evidence>
<evidence type="ECO:0000256" key="1">
    <source>
        <dbReference type="SAM" id="MobiDB-lite"/>
    </source>
</evidence>
<protein>
    <submittedName>
        <fullName evidence="2">Uncharacterized protein</fullName>
    </submittedName>
</protein>
<proteinExistence type="predicted"/>
<organism evidence="2 3">
    <name type="scientific">Panicum virgatum</name>
    <name type="common">Blackwell switchgrass</name>
    <dbReference type="NCBI Taxonomy" id="38727"/>
    <lineage>
        <taxon>Eukaryota</taxon>
        <taxon>Viridiplantae</taxon>
        <taxon>Streptophyta</taxon>
        <taxon>Embryophyta</taxon>
        <taxon>Tracheophyta</taxon>
        <taxon>Spermatophyta</taxon>
        <taxon>Magnoliopsida</taxon>
        <taxon>Liliopsida</taxon>
        <taxon>Poales</taxon>
        <taxon>Poaceae</taxon>
        <taxon>PACMAD clade</taxon>
        <taxon>Panicoideae</taxon>
        <taxon>Panicodae</taxon>
        <taxon>Paniceae</taxon>
        <taxon>Panicinae</taxon>
        <taxon>Panicum</taxon>
        <taxon>Panicum sect. Hiantes</taxon>
    </lineage>
</organism>
<dbReference type="EMBL" id="CM029053">
    <property type="protein sequence ID" value="KAG2548371.1"/>
    <property type="molecule type" value="Genomic_DNA"/>
</dbReference>
<sequence length="103" mass="10414">MAPARSGGTPSWLAGIVQRGLRRKGAATASPPQRSWRGFSDWGLTPAPHSTTAAPGSSPTSVASSGESEGGGIEDTLFCAAPSASGRSWRHDALTSGLALYGC</sequence>
<comment type="caution">
    <text evidence="2">The sequence shown here is derived from an EMBL/GenBank/DDBJ whole genome shotgun (WGS) entry which is preliminary data.</text>
</comment>
<dbReference type="Proteomes" id="UP000823388">
    <property type="component" value="Chromosome 9K"/>
</dbReference>
<dbReference type="AlphaFoldDB" id="A0A8T0NEB8"/>
<name>A0A8T0NEB8_PANVG</name>
<feature type="region of interest" description="Disordered" evidence="1">
    <location>
        <begin position="21"/>
        <end position="75"/>
    </location>
</feature>
<accession>A0A8T0NEB8</accession>
<keyword evidence="3" id="KW-1185">Reference proteome</keyword>
<evidence type="ECO:0000313" key="3">
    <source>
        <dbReference type="Proteomes" id="UP000823388"/>
    </source>
</evidence>
<gene>
    <name evidence="2" type="ORF">PVAP13_9KG053700</name>
</gene>
<reference evidence="2" key="1">
    <citation type="submission" date="2020-05" db="EMBL/GenBank/DDBJ databases">
        <title>WGS assembly of Panicum virgatum.</title>
        <authorList>
            <person name="Lovell J.T."/>
            <person name="Jenkins J."/>
            <person name="Shu S."/>
            <person name="Juenger T.E."/>
            <person name="Schmutz J."/>
        </authorList>
    </citation>
    <scope>NUCLEOTIDE SEQUENCE</scope>
    <source>
        <strain evidence="2">AP13</strain>
    </source>
</reference>
<feature type="compositionally biased region" description="Low complexity" evidence="1">
    <location>
        <begin position="45"/>
        <end position="67"/>
    </location>
</feature>